<feature type="transmembrane region" description="Helical" evidence="8">
    <location>
        <begin position="40"/>
        <end position="61"/>
    </location>
</feature>
<evidence type="ECO:0000313" key="11">
    <source>
        <dbReference type="EMBL" id="GAA0812451.1"/>
    </source>
</evidence>
<dbReference type="Pfam" id="PF00662">
    <property type="entry name" value="Proton_antipo_N"/>
    <property type="match status" value="1"/>
</dbReference>
<feature type="transmembrane region" description="Helical" evidence="8">
    <location>
        <begin position="143"/>
        <end position="160"/>
    </location>
</feature>
<keyword evidence="3" id="KW-1003">Cell membrane</keyword>
<comment type="caution">
    <text evidence="11">The sequence shown here is derived from an EMBL/GenBank/DDBJ whole genome shotgun (WGS) entry which is preliminary data.</text>
</comment>
<comment type="similarity">
    <text evidence="2">Belongs to the CPA3 antiporters (TC 2.A.63) subunit D family.</text>
</comment>
<comment type="subcellular location">
    <subcellularLocation>
        <location evidence="1">Cell membrane</location>
        <topology evidence="1">Multi-pass membrane protein</topology>
    </subcellularLocation>
    <subcellularLocation>
        <location evidence="7">Membrane</location>
        <topology evidence="7">Multi-pass membrane protein</topology>
    </subcellularLocation>
</comment>
<evidence type="ECO:0000259" key="9">
    <source>
        <dbReference type="Pfam" id="PF00361"/>
    </source>
</evidence>
<feature type="transmembrane region" description="Helical" evidence="8">
    <location>
        <begin position="465"/>
        <end position="485"/>
    </location>
</feature>
<proteinExistence type="inferred from homology"/>
<reference evidence="12" key="1">
    <citation type="journal article" date="2019" name="Int. J. Syst. Evol. Microbiol.">
        <title>The Global Catalogue of Microorganisms (GCM) 10K type strain sequencing project: providing services to taxonomists for standard genome sequencing and annotation.</title>
        <authorList>
            <consortium name="The Broad Institute Genomics Platform"/>
            <consortium name="The Broad Institute Genome Sequencing Center for Infectious Disease"/>
            <person name="Wu L."/>
            <person name="Ma J."/>
        </authorList>
    </citation>
    <scope>NUCLEOTIDE SEQUENCE [LARGE SCALE GENOMIC DNA]</scope>
    <source>
        <strain evidence="12">JCM 15608</strain>
    </source>
</reference>
<evidence type="ECO:0000256" key="1">
    <source>
        <dbReference type="ARBA" id="ARBA00004651"/>
    </source>
</evidence>
<protein>
    <submittedName>
        <fullName evidence="11">Proton-conducting transporter membrane subunit</fullName>
    </submittedName>
</protein>
<evidence type="ECO:0000256" key="5">
    <source>
        <dbReference type="ARBA" id="ARBA00022989"/>
    </source>
</evidence>
<feature type="transmembrane region" description="Helical" evidence="8">
    <location>
        <begin position="119"/>
        <end position="137"/>
    </location>
</feature>
<gene>
    <name evidence="11" type="ORF">GCM10009111_06400</name>
</gene>
<feature type="transmembrane region" description="Helical" evidence="8">
    <location>
        <begin position="336"/>
        <end position="358"/>
    </location>
</feature>
<dbReference type="InterPro" id="IPR001516">
    <property type="entry name" value="Proton_antipo_N"/>
</dbReference>
<organism evidence="11 12">
    <name type="scientific">Colwellia asteriadis</name>
    <dbReference type="NCBI Taxonomy" id="517723"/>
    <lineage>
        <taxon>Bacteria</taxon>
        <taxon>Pseudomonadati</taxon>
        <taxon>Pseudomonadota</taxon>
        <taxon>Gammaproteobacteria</taxon>
        <taxon>Alteromonadales</taxon>
        <taxon>Colwelliaceae</taxon>
        <taxon>Colwellia</taxon>
    </lineage>
</organism>
<evidence type="ECO:0000256" key="7">
    <source>
        <dbReference type="RuleBase" id="RU000320"/>
    </source>
</evidence>
<dbReference type="PRINTS" id="PR01434">
    <property type="entry name" value="NADHDHGNASE5"/>
</dbReference>
<feature type="transmembrane region" description="Helical" evidence="8">
    <location>
        <begin position="307"/>
        <end position="330"/>
    </location>
</feature>
<evidence type="ECO:0000259" key="10">
    <source>
        <dbReference type="Pfam" id="PF00662"/>
    </source>
</evidence>
<feature type="transmembrane region" description="Helical" evidence="8">
    <location>
        <begin position="416"/>
        <end position="437"/>
    </location>
</feature>
<feature type="domain" description="NADH:quinone oxidoreductase/Mrp antiporter transmembrane" evidence="9">
    <location>
        <begin position="136"/>
        <end position="427"/>
    </location>
</feature>
<feature type="transmembrane region" description="Helical" evidence="8">
    <location>
        <begin position="379"/>
        <end position="396"/>
    </location>
</feature>
<dbReference type="PANTHER" id="PTHR42703">
    <property type="entry name" value="NADH DEHYDROGENASE"/>
    <property type="match status" value="1"/>
</dbReference>
<dbReference type="InterPro" id="IPR001750">
    <property type="entry name" value="ND/Mrp_TM"/>
</dbReference>
<dbReference type="InterPro" id="IPR050586">
    <property type="entry name" value="CPA3_Na-H_Antiporter_D"/>
</dbReference>
<dbReference type="RefSeq" id="WP_343814923.1">
    <property type="nucleotide sequence ID" value="NZ_BAAAFA010000002.1"/>
</dbReference>
<evidence type="ECO:0000256" key="3">
    <source>
        <dbReference type="ARBA" id="ARBA00022475"/>
    </source>
</evidence>
<sequence length="493" mass="53747">MLDSLITTFVSTYSIPVLIVLPVVIAVICFVVGNITLSRIVSVVSGIFLVITCLLQAGYVLQQAAAIELVVGNWQPPLGIRLSVNEFSAIMLLMTSTIGLAITFYSTKYFNSDDKEVRFWPLWWFLITALNGIFISSDIFNTYIMLELLGLTAVSLIAIQGTQQALQASFQYLLVGLFGSLMYLLGVAIIYRTYGVLDNQLIANMVENNLSMQLALVLITLGMMMKCALFPLHFWLPSAHSNASAPVSAMLSALVVKAAFFILFTFWFEILTAVVTTAAVTVMGIFGAMAVIYGSYRAFTSPRLKQLIAYSTVAQIGYLFLAFPLMIATPELARTAVIYFIVAHGCAKAAMFLAAGVIQKTMGHDQLSQLQGIATKLPLSIFIFAVTSASLIGLPPSGGFIAKWLLLNNAVEADQWWWVLTLFIGGLLASAYLFRVLNLAFTTPENKDGSEEKFHTVSMVSESKLLGAVGLSIITIVIGLNAMWLTNLITSSY</sequence>
<dbReference type="EMBL" id="BAAAFA010000002">
    <property type="protein sequence ID" value="GAA0812451.1"/>
    <property type="molecule type" value="Genomic_DNA"/>
</dbReference>
<accession>A0ABP3WCT6</accession>
<feature type="transmembrane region" description="Helical" evidence="8">
    <location>
        <begin position="87"/>
        <end position="107"/>
    </location>
</feature>
<name>A0ABP3WCT6_9GAMM</name>
<evidence type="ECO:0000256" key="8">
    <source>
        <dbReference type="SAM" id="Phobius"/>
    </source>
</evidence>
<keyword evidence="5 8" id="KW-1133">Transmembrane helix</keyword>
<feature type="domain" description="NADH-Ubiquinone oxidoreductase (complex I) chain 5 N-terminal" evidence="10">
    <location>
        <begin position="79"/>
        <end position="119"/>
    </location>
</feature>
<dbReference type="PANTHER" id="PTHR42703:SF1">
    <property type="entry name" value="NA(+)_H(+) ANTIPORTER SUBUNIT D1"/>
    <property type="match status" value="1"/>
</dbReference>
<evidence type="ECO:0000313" key="12">
    <source>
        <dbReference type="Proteomes" id="UP001500021"/>
    </source>
</evidence>
<feature type="transmembrane region" description="Helical" evidence="8">
    <location>
        <begin position="172"/>
        <end position="194"/>
    </location>
</feature>
<evidence type="ECO:0000256" key="6">
    <source>
        <dbReference type="ARBA" id="ARBA00023136"/>
    </source>
</evidence>
<dbReference type="Pfam" id="PF00361">
    <property type="entry name" value="Proton_antipo_M"/>
    <property type="match status" value="1"/>
</dbReference>
<dbReference type="Proteomes" id="UP001500021">
    <property type="component" value="Unassembled WGS sequence"/>
</dbReference>
<keyword evidence="4 7" id="KW-0812">Transmembrane</keyword>
<feature type="transmembrane region" description="Helical" evidence="8">
    <location>
        <begin position="214"/>
        <end position="236"/>
    </location>
</feature>
<feature type="transmembrane region" description="Helical" evidence="8">
    <location>
        <begin position="274"/>
        <end position="295"/>
    </location>
</feature>
<keyword evidence="12" id="KW-1185">Reference proteome</keyword>
<evidence type="ECO:0000256" key="4">
    <source>
        <dbReference type="ARBA" id="ARBA00022692"/>
    </source>
</evidence>
<evidence type="ECO:0000256" key="2">
    <source>
        <dbReference type="ARBA" id="ARBA00005346"/>
    </source>
</evidence>
<feature type="transmembrane region" description="Helical" evidence="8">
    <location>
        <begin position="248"/>
        <end position="268"/>
    </location>
</feature>
<keyword evidence="6 8" id="KW-0472">Membrane</keyword>
<feature type="transmembrane region" description="Helical" evidence="8">
    <location>
        <begin position="12"/>
        <end position="33"/>
    </location>
</feature>